<evidence type="ECO:0000313" key="4">
    <source>
        <dbReference type="Proteomes" id="UP000054144"/>
    </source>
</evidence>
<evidence type="ECO:0000256" key="2">
    <source>
        <dbReference type="SAM" id="SignalP"/>
    </source>
</evidence>
<sequence>MRFAFLLCMAAVSLAVASPNTGSTEHESAHSSSAPHTISRTFTYTLVSPEKECTRTTDCGKLNAMPRAYCYRPQHRCYESSQKNSEIKEGPESSSPSSSSSSASSPSSGSSSSSGTTPTKKGWFGGMFSGSKSSH</sequence>
<evidence type="ECO:0000256" key="1">
    <source>
        <dbReference type="SAM" id="MobiDB-lite"/>
    </source>
</evidence>
<name>A0A0D7A2R2_9AGAR</name>
<dbReference type="Proteomes" id="UP000054144">
    <property type="component" value="Unassembled WGS sequence"/>
</dbReference>
<feature type="chain" id="PRO_5002316037" evidence="2">
    <location>
        <begin position="18"/>
        <end position="135"/>
    </location>
</feature>
<accession>A0A0D7A2R2</accession>
<gene>
    <name evidence="3" type="ORF">FISHEDRAFT_78744</name>
</gene>
<feature type="compositionally biased region" description="Low complexity" evidence="1">
    <location>
        <begin position="93"/>
        <end position="115"/>
    </location>
</feature>
<keyword evidence="2" id="KW-0732">Signal</keyword>
<evidence type="ECO:0000313" key="3">
    <source>
        <dbReference type="EMBL" id="KIY43236.1"/>
    </source>
</evidence>
<dbReference type="AlphaFoldDB" id="A0A0D7A2R2"/>
<protein>
    <submittedName>
        <fullName evidence="3">Uncharacterized protein</fullName>
    </submittedName>
</protein>
<feature type="region of interest" description="Disordered" evidence="1">
    <location>
        <begin position="81"/>
        <end position="135"/>
    </location>
</feature>
<reference evidence="3 4" key="1">
    <citation type="journal article" date="2015" name="Fungal Genet. Biol.">
        <title>Evolution of novel wood decay mechanisms in Agaricales revealed by the genome sequences of Fistulina hepatica and Cylindrobasidium torrendii.</title>
        <authorList>
            <person name="Floudas D."/>
            <person name="Held B.W."/>
            <person name="Riley R."/>
            <person name="Nagy L.G."/>
            <person name="Koehler G."/>
            <person name="Ransdell A.S."/>
            <person name="Younus H."/>
            <person name="Chow J."/>
            <person name="Chiniquy J."/>
            <person name="Lipzen A."/>
            <person name="Tritt A."/>
            <person name="Sun H."/>
            <person name="Haridas S."/>
            <person name="LaButti K."/>
            <person name="Ohm R.A."/>
            <person name="Kues U."/>
            <person name="Blanchette R.A."/>
            <person name="Grigoriev I.V."/>
            <person name="Minto R.E."/>
            <person name="Hibbett D.S."/>
        </authorList>
    </citation>
    <scope>NUCLEOTIDE SEQUENCE [LARGE SCALE GENOMIC DNA]</scope>
    <source>
        <strain evidence="3 4">ATCC 64428</strain>
    </source>
</reference>
<keyword evidence="4" id="KW-1185">Reference proteome</keyword>
<feature type="signal peptide" evidence="2">
    <location>
        <begin position="1"/>
        <end position="17"/>
    </location>
</feature>
<organism evidence="3 4">
    <name type="scientific">Fistulina hepatica ATCC 64428</name>
    <dbReference type="NCBI Taxonomy" id="1128425"/>
    <lineage>
        <taxon>Eukaryota</taxon>
        <taxon>Fungi</taxon>
        <taxon>Dikarya</taxon>
        <taxon>Basidiomycota</taxon>
        <taxon>Agaricomycotina</taxon>
        <taxon>Agaricomycetes</taxon>
        <taxon>Agaricomycetidae</taxon>
        <taxon>Agaricales</taxon>
        <taxon>Fistulinaceae</taxon>
        <taxon>Fistulina</taxon>
    </lineage>
</organism>
<dbReference type="EMBL" id="KN882115">
    <property type="protein sequence ID" value="KIY43236.1"/>
    <property type="molecule type" value="Genomic_DNA"/>
</dbReference>
<proteinExistence type="predicted"/>